<comment type="caution">
    <text evidence="12">Lacks conserved residue(s) required for the propagation of feature annotation.</text>
</comment>
<evidence type="ECO:0000256" key="12">
    <source>
        <dbReference type="HAMAP-Rule" id="MF_01220"/>
    </source>
</evidence>
<accession>A0A172TL77</accession>
<dbReference type="CDD" id="cd04254">
    <property type="entry name" value="AAK_UMPK-PyrH-Ec"/>
    <property type="match status" value="1"/>
</dbReference>
<feature type="binding site" evidence="12">
    <location>
        <position position="74"/>
    </location>
    <ligand>
        <name>UMP</name>
        <dbReference type="ChEBI" id="CHEBI:57865"/>
    </ligand>
</feature>
<evidence type="ECO:0000256" key="1">
    <source>
        <dbReference type="ARBA" id="ARBA00004496"/>
    </source>
</evidence>
<dbReference type="UniPathway" id="UPA00159">
    <property type="reaction ID" value="UER00275"/>
</dbReference>
<comment type="pathway">
    <text evidence="2 12">Pyrimidine metabolism; CTP biosynthesis via de novo pathway; UDP from UMP (UMPK route): step 1/1.</text>
</comment>
<dbReference type="InterPro" id="IPR011817">
    <property type="entry name" value="Uridylate_kinase"/>
</dbReference>
<keyword evidence="15" id="KW-1185">Reference proteome</keyword>
<dbReference type="GO" id="GO:0033862">
    <property type="term" value="F:UMP kinase activity"/>
    <property type="evidence" value="ECO:0007669"/>
    <property type="project" value="UniProtKB-EC"/>
</dbReference>
<dbReference type="AlphaFoldDB" id="A0A172TL77"/>
<dbReference type="KEGG" id="pswu:SY83_16195"/>
<dbReference type="Gene3D" id="3.40.1160.10">
    <property type="entry name" value="Acetylglutamate kinase-like"/>
    <property type="match status" value="1"/>
</dbReference>
<feature type="binding site" evidence="12">
    <location>
        <position position="163"/>
    </location>
    <ligand>
        <name>ATP</name>
        <dbReference type="ChEBI" id="CHEBI:30616"/>
    </ligand>
</feature>
<evidence type="ECO:0000256" key="3">
    <source>
        <dbReference type="ARBA" id="ARBA00007614"/>
    </source>
</evidence>
<comment type="function">
    <text evidence="12">Catalyzes the reversible phosphorylation of UMP to UDP.</text>
</comment>
<keyword evidence="8 12" id="KW-0418">Kinase</keyword>
<evidence type="ECO:0000256" key="7">
    <source>
        <dbReference type="ARBA" id="ARBA00022741"/>
    </source>
</evidence>
<comment type="subunit">
    <text evidence="12">Homohexamer.</text>
</comment>
<dbReference type="GO" id="GO:0005524">
    <property type="term" value="F:ATP binding"/>
    <property type="evidence" value="ECO:0007669"/>
    <property type="project" value="UniProtKB-KW"/>
</dbReference>
<evidence type="ECO:0000256" key="9">
    <source>
        <dbReference type="ARBA" id="ARBA00022840"/>
    </source>
</evidence>
<feature type="domain" description="Aspartate/glutamate/uridylate kinase" evidence="13">
    <location>
        <begin position="7"/>
        <end position="217"/>
    </location>
</feature>
<dbReference type="HAMAP" id="MF_01220_B">
    <property type="entry name" value="PyrH_B"/>
    <property type="match status" value="1"/>
</dbReference>
<dbReference type="GO" id="GO:0044210">
    <property type="term" value="P:'de novo' CTP biosynthetic process"/>
    <property type="evidence" value="ECO:0007669"/>
    <property type="project" value="UniProtKB-UniRule"/>
</dbReference>
<keyword evidence="5 12" id="KW-0021">Allosteric enzyme</keyword>
<keyword evidence="9 12" id="KW-0067">ATP-binding</keyword>
<feature type="binding site" evidence="12">
    <location>
        <position position="55"/>
    </location>
    <ligand>
        <name>ATP</name>
        <dbReference type="ChEBI" id="CHEBI:30616"/>
    </ligand>
</feature>
<feature type="binding site" evidence="12">
    <location>
        <position position="54"/>
    </location>
    <ligand>
        <name>UMP</name>
        <dbReference type="ChEBI" id="CHEBI:57865"/>
    </ligand>
</feature>
<dbReference type="PANTHER" id="PTHR42833:SF4">
    <property type="entry name" value="URIDYLATE KINASE PUMPKIN, CHLOROPLASTIC"/>
    <property type="match status" value="1"/>
</dbReference>
<comment type="similarity">
    <text evidence="3 12">Belongs to the UMP kinase family.</text>
</comment>
<reference evidence="14 15" key="1">
    <citation type="submission" date="2015-01" db="EMBL/GenBank/DDBJ databases">
        <title>Paenibacillus swuensis/DY6/whole genome sequencing.</title>
        <authorList>
            <person name="Kim M.K."/>
            <person name="Srinivasan S."/>
            <person name="Lee J.-J."/>
        </authorList>
    </citation>
    <scope>NUCLEOTIDE SEQUENCE [LARGE SCALE GENOMIC DNA]</scope>
    <source>
        <strain evidence="14 15">DY6</strain>
    </source>
</reference>
<sequence length="242" mass="26089">MEQPVFKRIVLKVSGEALSGQTGYGIDADTISSIAEQVKEVIALQVEVAIVVGGGNIWRGIAGSAKGIDRTTADYMGMLATVMNSLALQDALEQIDVPTRVQTSIAMQQIAEPYIRRRAVRHLEKGRVVIFAAGTGNPYFSTDTTAALRAAEIEAEVILMAKNKVDGVYSADPFKDATAEKYETLTFMEVLNKNLGVMDSTASSLCMDNDIQLIVFNITEEGNIKRVVLGEKIGTIVKGSVN</sequence>
<dbReference type="SUPFAM" id="SSF53633">
    <property type="entry name" value="Carbamate kinase-like"/>
    <property type="match status" value="1"/>
</dbReference>
<evidence type="ECO:0000256" key="6">
    <source>
        <dbReference type="ARBA" id="ARBA00022679"/>
    </source>
</evidence>
<feature type="region of interest" description="Involved in allosteric activation by GTP" evidence="12">
    <location>
        <begin position="20"/>
        <end position="25"/>
    </location>
</feature>
<evidence type="ECO:0000313" key="14">
    <source>
        <dbReference type="EMBL" id="ANE47567.1"/>
    </source>
</evidence>
<dbReference type="Proteomes" id="UP000076927">
    <property type="component" value="Chromosome"/>
</dbReference>
<evidence type="ECO:0000259" key="13">
    <source>
        <dbReference type="Pfam" id="PF00696"/>
    </source>
</evidence>
<dbReference type="InterPro" id="IPR001048">
    <property type="entry name" value="Asp/Glu/Uridylate_kinase"/>
</dbReference>
<dbReference type="Pfam" id="PF00696">
    <property type="entry name" value="AA_kinase"/>
    <property type="match status" value="1"/>
</dbReference>
<organism evidence="14 15">
    <name type="scientific">Paenibacillus swuensis</name>
    <dbReference type="NCBI Taxonomy" id="1178515"/>
    <lineage>
        <taxon>Bacteria</taxon>
        <taxon>Bacillati</taxon>
        <taxon>Bacillota</taxon>
        <taxon>Bacilli</taxon>
        <taxon>Bacillales</taxon>
        <taxon>Paenibacillaceae</taxon>
        <taxon>Paenibacillus</taxon>
    </lineage>
</organism>
<evidence type="ECO:0000256" key="2">
    <source>
        <dbReference type="ARBA" id="ARBA00004791"/>
    </source>
</evidence>
<gene>
    <name evidence="12 14" type="primary">pyrH</name>
    <name evidence="14" type="ORF">SY83_16195</name>
</gene>
<dbReference type="NCBIfam" id="TIGR02075">
    <property type="entry name" value="pyrH_bact"/>
    <property type="match status" value="1"/>
</dbReference>
<evidence type="ECO:0000256" key="10">
    <source>
        <dbReference type="ARBA" id="ARBA00022975"/>
    </source>
</evidence>
<keyword evidence="4 12" id="KW-0963">Cytoplasm</keyword>
<name>A0A172TL77_9BACL</name>
<comment type="activity regulation">
    <text evidence="12">Allosterically activated by GTP. Inhibited by UTP.</text>
</comment>
<feature type="binding site" evidence="12">
    <location>
        <position position="172"/>
    </location>
    <ligand>
        <name>ATP</name>
        <dbReference type="ChEBI" id="CHEBI:30616"/>
    </ligand>
</feature>
<dbReference type="OrthoDB" id="9807458at2"/>
<evidence type="ECO:0000256" key="11">
    <source>
        <dbReference type="ARBA" id="ARBA00047767"/>
    </source>
</evidence>
<comment type="catalytic activity">
    <reaction evidence="11 12">
        <text>UMP + ATP = UDP + ADP</text>
        <dbReference type="Rhea" id="RHEA:24400"/>
        <dbReference type="ChEBI" id="CHEBI:30616"/>
        <dbReference type="ChEBI" id="CHEBI:57865"/>
        <dbReference type="ChEBI" id="CHEBI:58223"/>
        <dbReference type="ChEBI" id="CHEBI:456216"/>
        <dbReference type="EC" id="2.7.4.22"/>
    </reaction>
</comment>
<evidence type="ECO:0000256" key="5">
    <source>
        <dbReference type="ARBA" id="ARBA00022533"/>
    </source>
</evidence>
<dbReference type="PANTHER" id="PTHR42833">
    <property type="entry name" value="URIDYLATE KINASE"/>
    <property type="match status" value="1"/>
</dbReference>
<keyword evidence="6 12" id="KW-0808">Transferase</keyword>
<dbReference type="GO" id="GO:0005737">
    <property type="term" value="C:cytoplasm"/>
    <property type="evidence" value="ECO:0007669"/>
    <property type="project" value="UniProtKB-SubCell"/>
</dbReference>
<dbReference type="GO" id="GO:0006225">
    <property type="term" value="P:UDP biosynthetic process"/>
    <property type="evidence" value="ECO:0007669"/>
    <property type="project" value="TreeGrafter"/>
</dbReference>
<dbReference type="EMBL" id="CP011388">
    <property type="protein sequence ID" value="ANE47567.1"/>
    <property type="molecule type" value="Genomic_DNA"/>
</dbReference>
<keyword evidence="7 12" id="KW-0547">Nucleotide-binding</keyword>
<dbReference type="InterPro" id="IPR036393">
    <property type="entry name" value="AceGlu_kinase-like_sf"/>
</dbReference>
<dbReference type="PATRIC" id="fig|1178515.4.peg.3256"/>
<evidence type="ECO:0000256" key="8">
    <source>
        <dbReference type="ARBA" id="ARBA00022777"/>
    </source>
</evidence>
<keyword evidence="10 12" id="KW-0665">Pyrimidine biosynthesis</keyword>
<dbReference type="PIRSF" id="PIRSF005650">
    <property type="entry name" value="Uridylate_kin"/>
    <property type="match status" value="1"/>
</dbReference>
<feature type="binding site" evidence="12">
    <location>
        <position position="59"/>
    </location>
    <ligand>
        <name>ATP</name>
        <dbReference type="ChEBI" id="CHEBI:30616"/>
    </ligand>
</feature>
<proteinExistence type="inferred from homology"/>
<protein>
    <recommendedName>
        <fullName evidence="12">Uridylate kinase</fullName>
        <shortName evidence="12">UK</shortName>
        <ecNumber evidence="12">2.7.4.22</ecNumber>
    </recommendedName>
    <alternativeName>
        <fullName evidence="12">Uridine monophosphate kinase</fullName>
        <shortName evidence="12">UMP kinase</shortName>
        <shortName evidence="12">UMPK</shortName>
    </alternativeName>
</protein>
<evidence type="ECO:0000313" key="15">
    <source>
        <dbReference type="Proteomes" id="UP000076927"/>
    </source>
</evidence>
<dbReference type="EC" id="2.7.4.22" evidence="12"/>
<dbReference type="STRING" id="1178515.SY83_16195"/>
<dbReference type="RefSeq" id="WP_068608391.1">
    <property type="nucleotide sequence ID" value="NZ_CP011388.1"/>
</dbReference>
<dbReference type="FunFam" id="3.40.1160.10:FF:000001">
    <property type="entry name" value="Uridylate kinase"/>
    <property type="match status" value="1"/>
</dbReference>
<dbReference type="InterPro" id="IPR015963">
    <property type="entry name" value="Uridylate_kinase_bac"/>
</dbReference>
<comment type="subcellular location">
    <subcellularLocation>
        <location evidence="1 12">Cytoplasm</location>
    </subcellularLocation>
</comment>
<feature type="binding site" evidence="12">
    <location>
        <begin position="12"/>
        <end position="15"/>
    </location>
    <ligand>
        <name>ATP</name>
        <dbReference type="ChEBI" id="CHEBI:30616"/>
    </ligand>
</feature>
<feature type="binding site" evidence="12">
    <location>
        <position position="169"/>
    </location>
    <ligand>
        <name>ATP</name>
        <dbReference type="ChEBI" id="CHEBI:30616"/>
    </ligand>
</feature>
<evidence type="ECO:0000256" key="4">
    <source>
        <dbReference type="ARBA" id="ARBA00022490"/>
    </source>
</evidence>
<feature type="binding site" evidence="12">
    <location>
        <begin position="135"/>
        <end position="142"/>
    </location>
    <ligand>
        <name>UMP</name>
        <dbReference type="ChEBI" id="CHEBI:57865"/>
    </ligand>
</feature>